<reference evidence="1" key="1">
    <citation type="submission" date="2020-11" db="EMBL/GenBank/DDBJ databases">
        <title>Multidrug resistant novel bacterium Savagea serpentis sp. nov., isolated from the scats of a vine snake (Ahaetulla nasuta).</title>
        <authorList>
            <person name="Venkata Ramana V."/>
            <person name="Vikas Patil S."/>
            <person name="Yogita Lugani V."/>
        </authorList>
    </citation>
    <scope>NUCLEOTIDE SEQUENCE</scope>
    <source>
        <strain evidence="1">SN6</strain>
    </source>
</reference>
<dbReference type="Gene3D" id="1.10.340.20">
    <property type="entry name" value="Apc36109-like domain"/>
    <property type="match status" value="1"/>
</dbReference>
<dbReference type="RefSeq" id="WP_194563366.1">
    <property type="nucleotide sequence ID" value="NZ_JADKPV010000006.1"/>
</dbReference>
<keyword evidence="2" id="KW-1185">Reference proteome</keyword>
<comment type="caution">
    <text evidence="1">The sequence shown here is derived from an EMBL/GenBank/DDBJ whole genome shotgun (WGS) entry which is preliminary data.</text>
</comment>
<name>A0A8J7GCX7_9BACL</name>
<gene>
    <name evidence="1" type="ORF">IRY55_10970</name>
</gene>
<dbReference type="SUPFAM" id="SSF116922">
    <property type="entry name" value="YugE-like"/>
    <property type="match status" value="1"/>
</dbReference>
<dbReference type="Proteomes" id="UP000622653">
    <property type="component" value="Unassembled WGS sequence"/>
</dbReference>
<sequence length="147" mass="17418">MKRVEAEVNIYLTKHMTIELEDGEDLDDKVWSIVVSWESRNDERYEKLLLGARLESDDTEEMNLKQKVRMAINRFDPYVLMPGHPDGAPLDEYDCLSDRIYRKLTPAYTVEQIGELIGQEFKRSFEQDFPLSETIHVAQWIYEYIHD</sequence>
<dbReference type="EMBL" id="JADKPV010000006">
    <property type="protein sequence ID" value="MBF4501885.1"/>
    <property type="molecule type" value="Genomic_DNA"/>
</dbReference>
<dbReference type="AlphaFoldDB" id="A0A8J7GCX7"/>
<evidence type="ECO:0000313" key="1">
    <source>
        <dbReference type="EMBL" id="MBF4501885.1"/>
    </source>
</evidence>
<organism evidence="1 2">
    <name type="scientific">Savagea serpentis</name>
    <dbReference type="NCBI Taxonomy" id="2785297"/>
    <lineage>
        <taxon>Bacteria</taxon>
        <taxon>Bacillati</taxon>
        <taxon>Bacillota</taxon>
        <taxon>Bacilli</taxon>
        <taxon>Bacillales</taxon>
        <taxon>Caryophanaceae</taxon>
        <taxon>Savagea</taxon>
    </lineage>
</organism>
<protein>
    <submittedName>
        <fullName evidence="1">Uncharacterized protein</fullName>
    </submittedName>
</protein>
<evidence type="ECO:0000313" key="2">
    <source>
        <dbReference type="Proteomes" id="UP000622653"/>
    </source>
</evidence>
<dbReference type="InterPro" id="IPR023162">
    <property type="entry name" value="Apc36109-like_dom_sf"/>
</dbReference>
<accession>A0A8J7GCX7</accession>
<proteinExistence type="predicted"/>